<protein>
    <submittedName>
        <fullName evidence="3">Uncharacterized protein</fullName>
    </submittedName>
</protein>
<evidence type="ECO:0000313" key="4">
    <source>
        <dbReference type="Proteomes" id="UP001055115"/>
    </source>
</evidence>
<dbReference type="Proteomes" id="UP001055115">
    <property type="component" value="Unassembled WGS sequence"/>
</dbReference>
<dbReference type="RefSeq" id="XP_049129960.1">
    <property type="nucleotide sequence ID" value="XM_049274003.1"/>
</dbReference>
<keyword evidence="4" id="KW-1185">Reference proteome</keyword>
<organism evidence="3 4">
    <name type="scientific">Colletotrichum spaethianum</name>
    <dbReference type="NCBI Taxonomy" id="700344"/>
    <lineage>
        <taxon>Eukaryota</taxon>
        <taxon>Fungi</taxon>
        <taxon>Dikarya</taxon>
        <taxon>Ascomycota</taxon>
        <taxon>Pezizomycotina</taxon>
        <taxon>Sordariomycetes</taxon>
        <taxon>Hypocreomycetidae</taxon>
        <taxon>Glomerellales</taxon>
        <taxon>Glomerellaceae</taxon>
        <taxon>Colletotrichum</taxon>
        <taxon>Colletotrichum spaethianum species complex</taxon>
    </lineage>
</organism>
<sequence length="389" mass="43641">MKFSTEDQVTNALASLDGSISEFQEELDVCSQRRMGRMHEGIQRIEDIAGKIATALDEGKSNEVTRDILQEVYSDSLTVQSGEESTKKSKGSSDTASLSERNSKVVDAWKATIGDFIPGSDNHVKACIRAGVGQLTLEDREKSEWIMSSSQVRNWLRLDESKILNIRGENAPQGLFHPLSFTAALLTETLQKSTDYPVLSFFCGLRTNDTFDVVSCGPMAVLKSLNGQLMNFCLGKRPGVDISLLELQKKRLIKRSAEKSKYALQLFHGLLNLLEEKDVVFVILDSWSRLLGDRTQADDIIEMLSQTIKELPDLVIKVLVLDALPSDVVNNLAHSFLYVPEEIDGWRNDVQLSQLEQSNLRMVEELRETQQKKREDLAESDLESLDGNW</sequence>
<name>A0AA37UN04_9PEZI</name>
<dbReference type="EMBL" id="BQXU01000020">
    <property type="protein sequence ID" value="GKT47610.1"/>
    <property type="molecule type" value="Genomic_DNA"/>
</dbReference>
<dbReference type="PANTHER" id="PTHR40619:SF3">
    <property type="entry name" value="FUNGAL STAND N-TERMINAL GOODBYE DOMAIN-CONTAINING PROTEIN"/>
    <property type="match status" value="1"/>
</dbReference>
<dbReference type="GeneID" id="73328593"/>
<feature type="coiled-coil region" evidence="1">
    <location>
        <begin position="352"/>
        <end position="383"/>
    </location>
</feature>
<accession>A0AA37UN04</accession>
<keyword evidence="1" id="KW-0175">Coiled coil</keyword>
<reference evidence="3 4" key="1">
    <citation type="submission" date="2022-03" db="EMBL/GenBank/DDBJ databases">
        <title>Genome data of Colletotrichum spp.</title>
        <authorList>
            <person name="Utami Y.D."/>
            <person name="Hiruma K."/>
        </authorList>
    </citation>
    <scope>NUCLEOTIDE SEQUENCE [LARGE SCALE GENOMIC DNA]</scope>
    <source>
        <strain evidence="3 4">MAFF 239500</strain>
    </source>
</reference>
<gene>
    <name evidence="3" type="ORF">ColSpa_07791</name>
</gene>
<feature type="region of interest" description="Disordered" evidence="2">
    <location>
        <begin position="79"/>
        <end position="99"/>
    </location>
</feature>
<comment type="caution">
    <text evidence="3">The sequence shown here is derived from an EMBL/GenBank/DDBJ whole genome shotgun (WGS) entry which is preliminary data.</text>
</comment>
<proteinExistence type="predicted"/>
<evidence type="ECO:0000256" key="2">
    <source>
        <dbReference type="SAM" id="MobiDB-lite"/>
    </source>
</evidence>
<evidence type="ECO:0000313" key="3">
    <source>
        <dbReference type="EMBL" id="GKT47610.1"/>
    </source>
</evidence>
<dbReference type="PANTHER" id="PTHR40619">
    <property type="entry name" value="FUNGAL STAND N-TERMINAL GOODBYE DOMAIN-CONTAINING PROTEIN"/>
    <property type="match status" value="1"/>
</dbReference>
<evidence type="ECO:0000256" key="1">
    <source>
        <dbReference type="SAM" id="Coils"/>
    </source>
</evidence>
<dbReference type="AlphaFoldDB" id="A0AA37UN04"/>